<dbReference type="InterPro" id="IPR035987">
    <property type="entry name" value="Ribosomal_uS8_sf"/>
</dbReference>
<evidence type="ECO:0000256" key="6">
    <source>
        <dbReference type="ARBA" id="ARBA00035258"/>
    </source>
</evidence>
<dbReference type="Gene3D" id="3.30.1490.10">
    <property type="match status" value="1"/>
</dbReference>
<keyword evidence="5 7" id="KW-0687">Ribonucleoprotein</keyword>
<dbReference type="FunFam" id="3.30.1370.30:FF:000002">
    <property type="entry name" value="30S ribosomal protein S8"/>
    <property type="match status" value="1"/>
</dbReference>
<dbReference type="SUPFAM" id="SSF56047">
    <property type="entry name" value="Ribosomal protein S8"/>
    <property type="match status" value="1"/>
</dbReference>
<evidence type="ECO:0000256" key="2">
    <source>
        <dbReference type="ARBA" id="ARBA00022730"/>
    </source>
</evidence>
<evidence type="ECO:0000256" key="7">
    <source>
        <dbReference type="HAMAP-Rule" id="MF_01302"/>
    </source>
</evidence>
<dbReference type="InterPro" id="IPR000630">
    <property type="entry name" value="Ribosomal_uS8"/>
</dbReference>
<dbReference type="EMBL" id="PFVJ01000016">
    <property type="protein sequence ID" value="PJA90286.1"/>
    <property type="molecule type" value="Genomic_DNA"/>
</dbReference>
<keyword evidence="3 7" id="KW-0694">RNA-binding</keyword>
<accession>A0A2M7Z7K1</accession>
<dbReference type="AlphaFoldDB" id="A0A2M7Z7K1"/>
<dbReference type="Gene3D" id="3.30.1370.30">
    <property type="match status" value="1"/>
</dbReference>
<dbReference type="GO" id="GO:0005840">
    <property type="term" value="C:ribosome"/>
    <property type="evidence" value="ECO:0007669"/>
    <property type="project" value="UniProtKB-KW"/>
</dbReference>
<evidence type="ECO:0000256" key="8">
    <source>
        <dbReference type="RuleBase" id="RU003660"/>
    </source>
</evidence>
<keyword evidence="4 7" id="KW-0689">Ribosomal protein</keyword>
<dbReference type="GO" id="GO:0003735">
    <property type="term" value="F:structural constituent of ribosome"/>
    <property type="evidence" value="ECO:0007669"/>
    <property type="project" value="InterPro"/>
</dbReference>
<dbReference type="Pfam" id="PF00410">
    <property type="entry name" value="Ribosomal_S8"/>
    <property type="match status" value="1"/>
</dbReference>
<comment type="similarity">
    <text evidence="1 7 8">Belongs to the universal ribosomal protein uS8 family.</text>
</comment>
<evidence type="ECO:0000256" key="5">
    <source>
        <dbReference type="ARBA" id="ARBA00023274"/>
    </source>
</evidence>
<comment type="function">
    <text evidence="7">One of the primary rRNA binding proteins, it binds directly to 16S rRNA central domain where it helps coordinate assembly of the platform of the 30S subunit.</text>
</comment>
<evidence type="ECO:0000256" key="4">
    <source>
        <dbReference type="ARBA" id="ARBA00022980"/>
    </source>
</evidence>
<reference evidence="10" key="1">
    <citation type="submission" date="2017-09" db="EMBL/GenBank/DDBJ databases">
        <title>Depth-based differentiation of microbial function through sediment-hosted aquifers and enrichment of novel symbionts in the deep terrestrial subsurface.</title>
        <authorList>
            <person name="Probst A.J."/>
            <person name="Ladd B."/>
            <person name="Jarett J.K."/>
            <person name="Geller-Mcgrath D.E."/>
            <person name="Sieber C.M.K."/>
            <person name="Emerson J.B."/>
            <person name="Anantharaman K."/>
            <person name="Thomas B.C."/>
            <person name="Malmstrom R."/>
            <person name="Stieglmeier M."/>
            <person name="Klingl A."/>
            <person name="Woyke T."/>
            <person name="Ryan C.M."/>
            <person name="Banfield J.F."/>
        </authorList>
    </citation>
    <scope>NUCLEOTIDE SEQUENCE [LARGE SCALE GENOMIC DNA]</scope>
</reference>
<sequence length="130" mass="14606">MMTDPIADMLTRIRNAQMAKLPRVKMPLSKLKLNIAEILKQEGYVGDIKKVEEGIPKMLILELKYDGKKPAISEIKRESKPGHRMYKKATELPKILNDYGFAIISTSKGLMTNKQARKAGLGGEVICTIY</sequence>
<comment type="subunit">
    <text evidence="7">Part of the 30S ribosomal subunit. Contacts proteins S5 and S12.</text>
</comment>
<evidence type="ECO:0000256" key="3">
    <source>
        <dbReference type="ARBA" id="ARBA00022884"/>
    </source>
</evidence>
<dbReference type="InterPro" id="IPR047863">
    <property type="entry name" value="Ribosomal_uS8_CS"/>
</dbReference>
<dbReference type="Proteomes" id="UP000230843">
    <property type="component" value="Unassembled WGS sequence"/>
</dbReference>
<proteinExistence type="inferred from homology"/>
<keyword evidence="2 7" id="KW-0699">rRNA-binding</keyword>
<comment type="caution">
    <text evidence="9">The sequence shown here is derived from an EMBL/GenBank/DDBJ whole genome shotgun (WGS) entry which is preliminary data.</text>
</comment>
<dbReference type="HAMAP" id="MF_01302_B">
    <property type="entry name" value="Ribosomal_uS8_B"/>
    <property type="match status" value="1"/>
</dbReference>
<dbReference type="GO" id="GO:0006412">
    <property type="term" value="P:translation"/>
    <property type="evidence" value="ECO:0007669"/>
    <property type="project" value="UniProtKB-UniRule"/>
</dbReference>
<dbReference type="GO" id="GO:1990904">
    <property type="term" value="C:ribonucleoprotein complex"/>
    <property type="evidence" value="ECO:0007669"/>
    <property type="project" value="UniProtKB-KW"/>
</dbReference>
<dbReference type="NCBIfam" id="NF001109">
    <property type="entry name" value="PRK00136.1"/>
    <property type="match status" value="1"/>
</dbReference>
<dbReference type="PROSITE" id="PS00053">
    <property type="entry name" value="RIBOSOMAL_S8"/>
    <property type="match status" value="1"/>
</dbReference>
<evidence type="ECO:0000256" key="1">
    <source>
        <dbReference type="ARBA" id="ARBA00006471"/>
    </source>
</evidence>
<protein>
    <recommendedName>
        <fullName evidence="6 7">Small ribosomal subunit protein uS8</fullName>
    </recommendedName>
</protein>
<gene>
    <name evidence="7" type="primary">rpsH</name>
    <name evidence="9" type="ORF">CO137_00710</name>
</gene>
<name>A0A2M7Z7K1_9BACT</name>
<organism evidence="9 10">
    <name type="scientific">Candidatus Magasanikbacteria bacterium CG_4_9_14_3_um_filter_32_9</name>
    <dbReference type="NCBI Taxonomy" id="1974644"/>
    <lineage>
        <taxon>Bacteria</taxon>
        <taxon>Candidatus Magasanikiibacteriota</taxon>
    </lineage>
</organism>
<dbReference type="GO" id="GO:0005737">
    <property type="term" value="C:cytoplasm"/>
    <property type="evidence" value="ECO:0007669"/>
    <property type="project" value="UniProtKB-ARBA"/>
</dbReference>
<dbReference type="FunFam" id="3.30.1490.10:FF:000001">
    <property type="entry name" value="30S ribosomal protein S8"/>
    <property type="match status" value="1"/>
</dbReference>
<dbReference type="GO" id="GO:0019843">
    <property type="term" value="F:rRNA binding"/>
    <property type="evidence" value="ECO:0007669"/>
    <property type="project" value="UniProtKB-UniRule"/>
</dbReference>
<evidence type="ECO:0000313" key="10">
    <source>
        <dbReference type="Proteomes" id="UP000230843"/>
    </source>
</evidence>
<dbReference type="PANTHER" id="PTHR11758">
    <property type="entry name" value="40S RIBOSOMAL PROTEIN S15A"/>
    <property type="match status" value="1"/>
</dbReference>
<evidence type="ECO:0000313" key="9">
    <source>
        <dbReference type="EMBL" id="PJA90286.1"/>
    </source>
</evidence>